<feature type="chain" id="PRO_5045503021" evidence="1">
    <location>
        <begin position="26"/>
        <end position="79"/>
    </location>
</feature>
<proteinExistence type="predicted"/>
<keyword evidence="3" id="KW-1185">Reference proteome</keyword>
<evidence type="ECO:0000313" key="2">
    <source>
        <dbReference type="EMBL" id="SMP31893.1"/>
    </source>
</evidence>
<evidence type="ECO:0000256" key="1">
    <source>
        <dbReference type="SAM" id="SignalP"/>
    </source>
</evidence>
<protein>
    <submittedName>
        <fullName evidence="2">Uncharacterized protein</fullName>
    </submittedName>
</protein>
<organism evidence="2 3">
    <name type="scientific">Algoriphagus winogradskyi</name>
    <dbReference type="NCBI Taxonomy" id="237017"/>
    <lineage>
        <taxon>Bacteria</taxon>
        <taxon>Pseudomonadati</taxon>
        <taxon>Bacteroidota</taxon>
        <taxon>Cytophagia</taxon>
        <taxon>Cytophagales</taxon>
        <taxon>Cyclobacteriaceae</taxon>
        <taxon>Algoriphagus</taxon>
    </lineage>
</organism>
<dbReference type="Proteomes" id="UP001157915">
    <property type="component" value="Unassembled WGS sequence"/>
</dbReference>
<comment type="caution">
    <text evidence="2">The sequence shown here is derived from an EMBL/GenBank/DDBJ whole genome shotgun (WGS) entry which is preliminary data.</text>
</comment>
<dbReference type="EMBL" id="FXUA01000007">
    <property type="protein sequence ID" value="SMP31893.1"/>
    <property type="molecule type" value="Genomic_DNA"/>
</dbReference>
<dbReference type="RefSeq" id="WP_283414240.1">
    <property type="nucleotide sequence ID" value="NZ_FXUA01000007.1"/>
</dbReference>
<gene>
    <name evidence="2" type="ORF">SAMN06265367_107228</name>
</gene>
<name>A0ABY1PDM1_9BACT</name>
<keyword evidence="1" id="KW-0732">Signal</keyword>
<evidence type="ECO:0000313" key="3">
    <source>
        <dbReference type="Proteomes" id="UP001157915"/>
    </source>
</evidence>
<accession>A0ABY1PDM1</accession>
<reference evidence="2 3" key="1">
    <citation type="submission" date="2017-05" db="EMBL/GenBank/DDBJ databases">
        <authorList>
            <person name="Varghese N."/>
            <person name="Submissions S."/>
        </authorList>
    </citation>
    <scope>NUCLEOTIDE SEQUENCE [LARGE SCALE GENOMIC DNA]</scope>
    <source>
        <strain evidence="2 3">DSM 15360</strain>
    </source>
</reference>
<sequence>MKIKLLFGSALFLVFNFFSISLSVASGARKVVNCRTLDVYDNVLANGSRCDFGWSDCIPNPCPSPDGTRVEWEAPSMGD</sequence>
<feature type="signal peptide" evidence="1">
    <location>
        <begin position="1"/>
        <end position="25"/>
    </location>
</feature>